<dbReference type="SUPFAM" id="SSF53335">
    <property type="entry name" value="S-adenosyl-L-methionine-dependent methyltransferases"/>
    <property type="match status" value="1"/>
</dbReference>
<evidence type="ECO:0000256" key="5">
    <source>
        <dbReference type="ARBA" id="ARBA00034545"/>
    </source>
</evidence>
<dbReference type="eggNOG" id="COG2226">
    <property type="taxonomic scope" value="Bacteria"/>
</dbReference>
<comment type="catalytic activity">
    <reaction evidence="6">
        <text>arsenic triglutathione + [thioredoxin]-dithiol + S-adenosyl-L-methionine + 2 H2O = methylarsonous acid + [thioredoxin]-disulfide + 3 glutathione + S-adenosyl-L-homocysteine + H(+)</text>
        <dbReference type="Rhea" id="RHEA:69460"/>
        <dbReference type="Rhea" id="RHEA-COMP:10698"/>
        <dbReference type="Rhea" id="RHEA-COMP:10700"/>
        <dbReference type="ChEBI" id="CHEBI:15377"/>
        <dbReference type="ChEBI" id="CHEBI:15378"/>
        <dbReference type="ChEBI" id="CHEBI:17826"/>
        <dbReference type="ChEBI" id="CHEBI:29950"/>
        <dbReference type="ChEBI" id="CHEBI:50058"/>
        <dbReference type="ChEBI" id="CHEBI:57856"/>
        <dbReference type="ChEBI" id="CHEBI:57925"/>
        <dbReference type="ChEBI" id="CHEBI:59789"/>
        <dbReference type="ChEBI" id="CHEBI:183640"/>
        <dbReference type="EC" id="2.1.1.137"/>
    </reaction>
</comment>
<keyword evidence="11" id="KW-1185">Reference proteome</keyword>
<dbReference type="GO" id="GO:0030791">
    <property type="term" value="F:arsenite methyltransferase activity"/>
    <property type="evidence" value="ECO:0007669"/>
    <property type="project" value="UniProtKB-EC"/>
</dbReference>
<dbReference type="Gene3D" id="3.40.50.150">
    <property type="entry name" value="Vaccinia Virus protein VP39"/>
    <property type="match status" value="1"/>
</dbReference>
<dbReference type="Pfam" id="PF13847">
    <property type="entry name" value="Methyltransf_31"/>
    <property type="match status" value="1"/>
</dbReference>
<dbReference type="GO" id="GO:0032259">
    <property type="term" value="P:methylation"/>
    <property type="evidence" value="ECO:0007669"/>
    <property type="project" value="UniProtKB-KW"/>
</dbReference>
<feature type="domain" description="Methyltransferase" evidence="9">
    <location>
        <begin position="83"/>
        <end position="229"/>
    </location>
</feature>
<dbReference type="EMBL" id="CP001339">
    <property type="protein sequence ID" value="ACL71350.1"/>
    <property type="molecule type" value="Genomic_DNA"/>
</dbReference>
<dbReference type="AlphaFoldDB" id="B8GU67"/>
<dbReference type="InterPro" id="IPR029063">
    <property type="entry name" value="SAM-dependent_MTases_sf"/>
</dbReference>
<dbReference type="HOGENOM" id="CLU_052868_1_1_6"/>
<comment type="catalytic activity">
    <reaction evidence="8">
        <text>arsenic triglutathione + 3 [thioredoxin]-dithiol + 3 S-adenosyl-L-methionine = trimethylarsine + 3 [thioredoxin]-disulfide + 3 glutathione + 3 S-adenosyl-L-homocysteine + 3 H(+)</text>
        <dbReference type="Rhea" id="RHEA:69432"/>
        <dbReference type="Rhea" id="RHEA-COMP:10698"/>
        <dbReference type="Rhea" id="RHEA-COMP:10700"/>
        <dbReference type="ChEBI" id="CHEBI:15378"/>
        <dbReference type="ChEBI" id="CHEBI:27130"/>
        <dbReference type="ChEBI" id="CHEBI:29950"/>
        <dbReference type="ChEBI" id="CHEBI:50058"/>
        <dbReference type="ChEBI" id="CHEBI:57856"/>
        <dbReference type="ChEBI" id="CHEBI:57925"/>
        <dbReference type="ChEBI" id="CHEBI:59789"/>
        <dbReference type="ChEBI" id="CHEBI:183640"/>
        <dbReference type="EC" id="2.1.1.137"/>
    </reaction>
</comment>
<keyword evidence="2" id="KW-0949">S-adenosyl-L-methionine</keyword>
<evidence type="ECO:0000256" key="1">
    <source>
        <dbReference type="ARBA" id="ARBA00022679"/>
    </source>
</evidence>
<dbReference type="InterPro" id="IPR025714">
    <property type="entry name" value="Methyltranfer_dom"/>
</dbReference>
<dbReference type="OrthoDB" id="9772751at2"/>
<evidence type="ECO:0000256" key="6">
    <source>
        <dbReference type="ARBA" id="ARBA00047941"/>
    </source>
</evidence>
<dbReference type="STRING" id="396588.Tgr7_0251"/>
<dbReference type="NCBIfam" id="NF008823">
    <property type="entry name" value="PRK11873.1"/>
    <property type="match status" value="1"/>
</dbReference>
<sequence>MSQKKADELRQHVRESYARVAEASNSGDGCGEASSCCGVSDDTAINTLISTRLGYSAQDLATVPEGADMGLGCGNPRAIASLKPGEVVVDLGSGGGFDCFLASAEVGVTGKVIGVDMTPAMVSKARANAEKGGFNNVEFRLGEIEHLPVADNAADVIISNCVINLSPDKPQVFREAFRILRPGGRLAISDVVAGTELPEEMRNDPVLHAGCIAGAPLLADLHAMLYEAGFSDIRITPKDESREFIRDWAPGRGVEDYVLSAHIEAIKPRANC</sequence>
<keyword evidence="1 10" id="KW-0808">Transferase</keyword>
<evidence type="ECO:0000256" key="3">
    <source>
        <dbReference type="ARBA" id="ARBA00034487"/>
    </source>
</evidence>
<comment type="catalytic activity">
    <reaction evidence="7">
        <text>arsenic triglutathione + 2 [thioredoxin]-dithiol + 2 S-adenosyl-L-methionine + H2O = dimethylarsinous acid + 2 [thioredoxin]-disulfide + 3 glutathione + 2 S-adenosyl-L-homocysteine + 2 H(+)</text>
        <dbReference type="Rhea" id="RHEA:69464"/>
        <dbReference type="Rhea" id="RHEA-COMP:10698"/>
        <dbReference type="Rhea" id="RHEA-COMP:10700"/>
        <dbReference type="ChEBI" id="CHEBI:15377"/>
        <dbReference type="ChEBI" id="CHEBI:15378"/>
        <dbReference type="ChEBI" id="CHEBI:23808"/>
        <dbReference type="ChEBI" id="CHEBI:29950"/>
        <dbReference type="ChEBI" id="CHEBI:50058"/>
        <dbReference type="ChEBI" id="CHEBI:57856"/>
        <dbReference type="ChEBI" id="CHEBI:57925"/>
        <dbReference type="ChEBI" id="CHEBI:59789"/>
        <dbReference type="ChEBI" id="CHEBI:183640"/>
        <dbReference type="EC" id="2.1.1.137"/>
    </reaction>
</comment>
<evidence type="ECO:0000256" key="7">
    <source>
        <dbReference type="ARBA" id="ARBA00047943"/>
    </source>
</evidence>
<evidence type="ECO:0000256" key="4">
    <source>
        <dbReference type="ARBA" id="ARBA00034521"/>
    </source>
</evidence>
<dbReference type="EC" id="2.1.1.137" evidence="4"/>
<protein>
    <recommendedName>
        <fullName evidence="5">Arsenite methyltransferase</fullName>
        <ecNumber evidence="4">2.1.1.137</ecNumber>
    </recommendedName>
</protein>
<gene>
    <name evidence="10" type="ordered locus">Tgr7_0251</name>
</gene>
<dbReference type="InterPro" id="IPR026669">
    <property type="entry name" value="Arsenite_MeTrfase-like"/>
</dbReference>
<evidence type="ECO:0000313" key="10">
    <source>
        <dbReference type="EMBL" id="ACL71350.1"/>
    </source>
</evidence>
<keyword evidence="10" id="KW-0489">Methyltransferase</keyword>
<evidence type="ECO:0000313" key="11">
    <source>
        <dbReference type="Proteomes" id="UP000002383"/>
    </source>
</evidence>
<dbReference type="CDD" id="cd02440">
    <property type="entry name" value="AdoMet_MTases"/>
    <property type="match status" value="1"/>
</dbReference>
<dbReference type="PANTHER" id="PTHR43675">
    <property type="entry name" value="ARSENITE METHYLTRANSFERASE"/>
    <property type="match status" value="1"/>
</dbReference>
<comment type="similarity">
    <text evidence="3">Belongs to the methyltransferase superfamily. Arsenite methyltransferase family.</text>
</comment>
<organism evidence="10 11">
    <name type="scientific">Thioalkalivibrio sulfidiphilus (strain HL-EbGR7)</name>
    <dbReference type="NCBI Taxonomy" id="396588"/>
    <lineage>
        <taxon>Bacteria</taxon>
        <taxon>Pseudomonadati</taxon>
        <taxon>Pseudomonadota</taxon>
        <taxon>Gammaproteobacteria</taxon>
        <taxon>Chromatiales</taxon>
        <taxon>Ectothiorhodospiraceae</taxon>
        <taxon>Thioalkalivibrio</taxon>
    </lineage>
</organism>
<dbReference type="RefSeq" id="WP_012636839.1">
    <property type="nucleotide sequence ID" value="NC_011901.1"/>
</dbReference>
<dbReference type="PANTHER" id="PTHR43675:SF8">
    <property type="entry name" value="ARSENITE METHYLTRANSFERASE"/>
    <property type="match status" value="1"/>
</dbReference>
<accession>B8GU67</accession>
<name>B8GU67_THISH</name>
<evidence type="ECO:0000256" key="2">
    <source>
        <dbReference type="ARBA" id="ARBA00022691"/>
    </source>
</evidence>
<proteinExistence type="inferred from homology"/>
<reference evidence="10 11" key="1">
    <citation type="journal article" date="2011" name="Stand. Genomic Sci.">
        <title>Complete genome sequence of 'Thioalkalivibrio sulfidophilus' HL-EbGr7.</title>
        <authorList>
            <person name="Muyzer G."/>
            <person name="Sorokin D.Y."/>
            <person name="Mavromatis K."/>
            <person name="Lapidus A."/>
            <person name="Clum A."/>
            <person name="Ivanova N."/>
            <person name="Pati A."/>
            <person name="d'Haeseleer P."/>
            <person name="Woyke T."/>
            <person name="Kyrpides N.C."/>
        </authorList>
    </citation>
    <scope>NUCLEOTIDE SEQUENCE [LARGE SCALE GENOMIC DNA]</scope>
    <source>
        <strain evidence="10 11">HL-EbGR7</strain>
    </source>
</reference>
<dbReference type="KEGG" id="tgr:Tgr7_0251"/>
<evidence type="ECO:0000256" key="8">
    <source>
        <dbReference type="ARBA" id="ARBA00048428"/>
    </source>
</evidence>
<dbReference type="Proteomes" id="UP000002383">
    <property type="component" value="Chromosome"/>
</dbReference>
<evidence type="ECO:0000259" key="9">
    <source>
        <dbReference type="Pfam" id="PF13847"/>
    </source>
</evidence>